<dbReference type="AlphaFoldDB" id="A0A0G4EJQ1"/>
<reference evidence="2 3" key="1">
    <citation type="submission" date="2014-11" db="EMBL/GenBank/DDBJ databases">
        <authorList>
            <person name="Zhu J."/>
            <person name="Qi W."/>
            <person name="Song R."/>
        </authorList>
    </citation>
    <scope>NUCLEOTIDE SEQUENCE [LARGE SCALE GENOMIC DNA]</scope>
</reference>
<evidence type="ECO:0000256" key="1">
    <source>
        <dbReference type="SAM" id="MobiDB-lite"/>
    </source>
</evidence>
<evidence type="ECO:0000313" key="3">
    <source>
        <dbReference type="Proteomes" id="UP000041254"/>
    </source>
</evidence>
<protein>
    <submittedName>
        <fullName evidence="2">Uncharacterized protein</fullName>
    </submittedName>
</protein>
<keyword evidence="3" id="KW-1185">Reference proteome</keyword>
<dbReference type="InParanoid" id="A0A0G4EJQ1"/>
<accession>A0A0G4EJQ1</accession>
<dbReference type="VEuPathDB" id="CryptoDB:Vbra_7596"/>
<evidence type="ECO:0000313" key="2">
    <source>
        <dbReference type="EMBL" id="CEL96616.1"/>
    </source>
</evidence>
<feature type="region of interest" description="Disordered" evidence="1">
    <location>
        <begin position="309"/>
        <end position="332"/>
    </location>
</feature>
<organism evidence="2 3">
    <name type="scientific">Vitrella brassicaformis (strain CCMP3155)</name>
    <dbReference type="NCBI Taxonomy" id="1169540"/>
    <lineage>
        <taxon>Eukaryota</taxon>
        <taxon>Sar</taxon>
        <taxon>Alveolata</taxon>
        <taxon>Colpodellida</taxon>
        <taxon>Vitrellaceae</taxon>
        <taxon>Vitrella</taxon>
    </lineage>
</organism>
<sequence length="332" mass="37542">MSVSEAQECLQNISRLSRREQELRKDLCALAEKNKAKKERIDEEQRRFTEVVCRRLQNTEDECASLTAQLKTEGHRCSELEKTIKHQTVRKEQTASEAKKAAGDAVRQRLRMALKMENFIRSLWTAMKHWDAGMCPLPGASPIKQYLNKCAESESSNKAMQERQAKAAALSGELKVQQDKLQRLKFKEKELGRLLSGKLAALSSDLDKDKENETEPSKDKVVVDPAIADMKKKLRDVQSAFEADLAAKQAVLQQQANQIRKIGMDIDHCEALKAQKHEAFHNCVCAKCNEPINQPGRCLYCMEMDGGIQQDEEDGGHQQQEEGMQQDDAKAN</sequence>
<name>A0A0G4EJQ1_VITBC</name>
<gene>
    <name evidence="2" type="ORF">Vbra_7596</name>
</gene>
<proteinExistence type="predicted"/>
<dbReference type="Proteomes" id="UP000041254">
    <property type="component" value="Unassembled WGS sequence"/>
</dbReference>
<dbReference type="PhylomeDB" id="A0A0G4EJQ1"/>
<dbReference type="EMBL" id="CDMY01000243">
    <property type="protein sequence ID" value="CEL96616.1"/>
    <property type="molecule type" value="Genomic_DNA"/>
</dbReference>